<keyword evidence="13" id="KW-1133">Transmembrane helix</keyword>
<evidence type="ECO:0000256" key="13">
    <source>
        <dbReference type="SAM" id="Phobius"/>
    </source>
</evidence>
<keyword evidence="5 11" id="KW-0964">Secreted</keyword>
<dbReference type="SUPFAM" id="SSF57501">
    <property type="entry name" value="Cystine-knot cytokines"/>
    <property type="match status" value="1"/>
</dbReference>
<dbReference type="GO" id="GO:0038180">
    <property type="term" value="P:nerve growth factor signaling pathway"/>
    <property type="evidence" value="ECO:0007669"/>
    <property type="project" value="TreeGrafter"/>
</dbReference>
<proteinExistence type="inferred from homology"/>
<dbReference type="GO" id="GO:0005163">
    <property type="term" value="F:nerve growth factor receptor binding"/>
    <property type="evidence" value="ECO:0007669"/>
    <property type="project" value="TreeGrafter"/>
</dbReference>
<evidence type="ECO:0000256" key="3">
    <source>
        <dbReference type="ARBA" id="ARBA00010783"/>
    </source>
</evidence>
<evidence type="ECO:0000259" key="14">
    <source>
        <dbReference type="SMART" id="SM00140"/>
    </source>
</evidence>
<dbReference type="GO" id="GO:0043524">
    <property type="term" value="P:negative regulation of neuron apoptotic process"/>
    <property type="evidence" value="ECO:0007669"/>
    <property type="project" value="TreeGrafter"/>
</dbReference>
<feature type="disulfide bond" evidence="10">
    <location>
        <begin position="207"/>
        <end position="257"/>
    </location>
</feature>
<dbReference type="GeneTree" id="ENSGT00390000007725"/>
<sequence>MVAVITILQVNVVMSLLLYIMFLAYMCGIQAPPPGRHTANPDPVSSLIFQVLQAEINRGRAQHDPDSEEEVLDSPTPPIDRLSEDLDYLQEAPPIYQPVMDVGWEVLQHKGYNSPRVLLSMRPPLQPPPPYLMDDFTASSHAPNRTRKKRQSEHRSSHGEYSVCDSQSQWVTNKSSAVDIHGRQVTVLSAVRSGNTDVRQYFYETRCHKARPTQGGCRGIDDRHWNSQCKTTQTFVRALTSDQTSVGWRWIRIDTSCVCALSRKHRRV</sequence>
<keyword evidence="7" id="KW-0732">Signal</keyword>
<keyword evidence="9 10" id="KW-1015">Disulfide bond</keyword>
<evidence type="ECO:0000256" key="12">
    <source>
        <dbReference type="SAM" id="MobiDB-lite"/>
    </source>
</evidence>
<feature type="region of interest" description="Disordered" evidence="12">
    <location>
        <begin position="58"/>
        <end position="77"/>
    </location>
</feature>
<dbReference type="PROSITE" id="PS00248">
    <property type="entry name" value="NGF_1"/>
    <property type="match status" value="1"/>
</dbReference>
<evidence type="ECO:0000256" key="11">
    <source>
        <dbReference type="RuleBase" id="RU365037"/>
    </source>
</evidence>
<dbReference type="SMART" id="SM00140">
    <property type="entry name" value="NGF"/>
    <property type="match status" value="1"/>
</dbReference>
<keyword evidence="16" id="KW-1185">Reference proteome</keyword>
<feature type="transmembrane region" description="Helical" evidence="13">
    <location>
        <begin position="6"/>
        <end position="27"/>
    </location>
</feature>
<comment type="similarity">
    <text evidence="3 11">Belongs to the NGF-beta family.</text>
</comment>
<feature type="disulfide bond" evidence="10">
    <location>
        <begin position="217"/>
        <end position="259"/>
    </location>
</feature>
<dbReference type="GO" id="GO:0048812">
    <property type="term" value="P:neuron projection morphogenesis"/>
    <property type="evidence" value="ECO:0007669"/>
    <property type="project" value="TreeGrafter"/>
</dbReference>
<name>A0A3B3R4F9_9TELE</name>
<reference evidence="15" key="2">
    <citation type="submission" date="2025-09" db="UniProtKB">
        <authorList>
            <consortium name="Ensembl"/>
        </authorList>
    </citation>
    <scope>IDENTIFICATION</scope>
</reference>
<evidence type="ECO:0000313" key="16">
    <source>
        <dbReference type="Proteomes" id="UP000261540"/>
    </source>
</evidence>
<dbReference type="STRING" id="1676925.ENSPKIP00000013263"/>
<dbReference type="PROSITE" id="PS50270">
    <property type="entry name" value="NGF_2"/>
    <property type="match status" value="1"/>
</dbReference>
<evidence type="ECO:0000256" key="4">
    <source>
        <dbReference type="ARBA" id="ARBA00018014"/>
    </source>
</evidence>
<dbReference type="Pfam" id="PF19338">
    <property type="entry name" value="NTF3_N"/>
    <property type="match status" value="1"/>
</dbReference>
<evidence type="ECO:0000256" key="10">
    <source>
        <dbReference type="PIRSR" id="PIRSR001789-1"/>
    </source>
</evidence>
<evidence type="ECO:0000256" key="9">
    <source>
        <dbReference type="ARBA" id="ARBA00023157"/>
    </source>
</evidence>
<dbReference type="InterPro" id="IPR002072">
    <property type="entry name" value="Nerve_growth_factor-rel"/>
</dbReference>
<dbReference type="GO" id="GO:0021675">
    <property type="term" value="P:nerve development"/>
    <property type="evidence" value="ECO:0007669"/>
    <property type="project" value="TreeGrafter"/>
</dbReference>
<accession>A0A3B3R4F9</accession>
<keyword evidence="13" id="KW-0812">Transmembrane</keyword>
<dbReference type="GO" id="GO:0008083">
    <property type="term" value="F:growth factor activity"/>
    <property type="evidence" value="ECO:0007669"/>
    <property type="project" value="UniProtKB-KW"/>
</dbReference>
<dbReference type="GO" id="GO:0030424">
    <property type="term" value="C:axon"/>
    <property type="evidence" value="ECO:0007669"/>
    <property type="project" value="TreeGrafter"/>
</dbReference>
<dbReference type="InterPro" id="IPR020408">
    <property type="entry name" value="Nerve_growth_factor-like"/>
</dbReference>
<dbReference type="InterPro" id="IPR019846">
    <property type="entry name" value="Nerve_growth_factor_CS"/>
</dbReference>
<protein>
    <recommendedName>
        <fullName evidence="4 11">Neurotrophin-3</fullName>
        <shortName evidence="11">NT-3</shortName>
    </recommendedName>
</protein>
<dbReference type="Gene3D" id="2.10.90.10">
    <property type="entry name" value="Cystine-knot cytokines"/>
    <property type="match status" value="1"/>
</dbReference>
<dbReference type="PANTHER" id="PTHR11589">
    <property type="entry name" value="NERVE GROWTH FACTOR NGF -RELATED"/>
    <property type="match status" value="1"/>
</dbReference>
<dbReference type="Ensembl" id="ENSPKIT00000037682.1">
    <property type="protein sequence ID" value="ENSPKIP00000013263.1"/>
    <property type="gene ID" value="ENSPKIG00000000760.1"/>
</dbReference>
<dbReference type="GO" id="GO:0050804">
    <property type="term" value="P:modulation of chemical synaptic transmission"/>
    <property type="evidence" value="ECO:0007669"/>
    <property type="project" value="TreeGrafter"/>
</dbReference>
<dbReference type="GO" id="GO:0008021">
    <property type="term" value="C:synaptic vesicle"/>
    <property type="evidence" value="ECO:0007669"/>
    <property type="project" value="TreeGrafter"/>
</dbReference>
<dbReference type="Proteomes" id="UP000261540">
    <property type="component" value="Unplaced"/>
</dbReference>
<dbReference type="PIRSF" id="PIRSF001789">
    <property type="entry name" value="NGF"/>
    <property type="match status" value="1"/>
</dbReference>
<dbReference type="InterPro" id="IPR045815">
    <property type="entry name" value="NTF3_N"/>
</dbReference>
<evidence type="ECO:0000313" key="15">
    <source>
        <dbReference type="Ensembl" id="ENSPKIP00000013263.1"/>
    </source>
</evidence>
<organism evidence="15 16">
    <name type="scientific">Paramormyrops kingsleyae</name>
    <dbReference type="NCBI Taxonomy" id="1676925"/>
    <lineage>
        <taxon>Eukaryota</taxon>
        <taxon>Metazoa</taxon>
        <taxon>Chordata</taxon>
        <taxon>Craniata</taxon>
        <taxon>Vertebrata</taxon>
        <taxon>Euteleostomi</taxon>
        <taxon>Actinopterygii</taxon>
        <taxon>Neopterygii</taxon>
        <taxon>Teleostei</taxon>
        <taxon>Osteoglossocephala</taxon>
        <taxon>Osteoglossomorpha</taxon>
        <taxon>Osteoglossiformes</taxon>
        <taxon>Mormyridae</taxon>
        <taxon>Paramormyrops</taxon>
    </lineage>
</organism>
<feature type="region of interest" description="Disordered" evidence="12">
    <location>
        <begin position="120"/>
        <end position="161"/>
    </location>
</feature>
<evidence type="ECO:0000256" key="6">
    <source>
        <dbReference type="ARBA" id="ARBA00022685"/>
    </source>
</evidence>
<evidence type="ECO:0000256" key="8">
    <source>
        <dbReference type="ARBA" id="ARBA00023030"/>
    </source>
</evidence>
<dbReference type="GO" id="GO:0005615">
    <property type="term" value="C:extracellular space"/>
    <property type="evidence" value="ECO:0007669"/>
    <property type="project" value="TreeGrafter"/>
</dbReference>
<comment type="function">
    <text evidence="1 11">Seems to promote the survival of visceral and proprioceptive sensory neurons.</text>
</comment>
<dbReference type="Pfam" id="PF00243">
    <property type="entry name" value="NGF"/>
    <property type="match status" value="1"/>
</dbReference>
<keyword evidence="13" id="KW-0472">Membrane</keyword>
<keyword evidence="6 11" id="KW-0165">Cleavage on pair of basic residues</keyword>
<comment type="subcellular location">
    <subcellularLocation>
        <location evidence="2 11">Secreted</location>
    </subcellularLocation>
</comment>
<feature type="domain" description="Nerve growth factor-related" evidence="14">
    <location>
        <begin position="156"/>
        <end position="260"/>
    </location>
</feature>
<evidence type="ECO:0000256" key="7">
    <source>
        <dbReference type="ARBA" id="ARBA00022729"/>
    </source>
</evidence>
<evidence type="ECO:0000256" key="2">
    <source>
        <dbReference type="ARBA" id="ARBA00004613"/>
    </source>
</evidence>
<feature type="disulfide bond" evidence="10">
    <location>
        <begin position="164"/>
        <end position="229"/>
    </location>
</feature>
<evidence type="ECO:0000256" key="5">
    <source>
        <dbReference type="ARBA" id="ARBA00022525"/>
    </source>
</evidence>
<dbReference type="FunFam" id="2.10.90.10:FF:000002">
    <property type="entry name" value="Brain-derived neurotrophic factor"/>
    <property type="match status" value="1"/>
</dbReference>
<dbReference type="AlphaFoldDB" id="A0A3B3R4F9"/>
<reference evidence="15" key="1">
    <citation type="submission" date="2025-08" db="UniProtKB">
        <authorList>
            <consortium name="Ensembl"/>
        </authorList>
    </citation>
    <scope>IDENTIFICATION</scope>
</reference>
<dbReference type="GO" id="GO:0007169">
    <property type="term" value="P:cell surface receptor protein tyrosine kinase signaling pathway"/>
    <property type="evidence" value="ECO:0007669"/>
    <property type="project" value="TreeGrafter"/>
</dbReference>
<keyword evidence="8 11" id="KW-0339">Growth factor</keyword>
<dbReference type="PRINTS" id="PR00268">
    <property type="entry name" value="NGF"/>
</dbReference>
<dbReference type="PANTHER" id="PTHR11589:SF4">
    <property type="entry name" value="NEUROTROPHIN-3"/>
    <property type="match status" value="1"/>
</dbReference>
<dbReference type="GO" id="GO:0030425">
    <property type="term" value="C:dendrite"/>
    <property type="evidence" value="ECO:0007669"/>
    <property type="project" value="TreeGrafter"/>
</dbReference>
<evidence type="ECO:0000256" key="1">
    <source>
        <dbReference type="ARBA" id="ARBA00003312"/>
    </source>
</evidence>
<dbReference type="InterPro" id="IPR029034">
    <property type="entry name" value="Cystine-knot_cytokine"/>
</dbReference>